<protein>
    <submittedName>
        <fullName evidence="1">Uncharacterized protein</fullName>
    </submittedName>
</protein>
<comment type="caution">
    <text evidence="1">The sequence shown here is derived from an EMBL/GenBank/DDBJ whole genome shotgun (WGS) entry which is preliminary data.</text>
</comment>
<gene>
    <name evidence="1" type="ORF">SDC9_188727</name>
</gene>
<dbReference type="EMBL" id="VSSQ01098068">
    <property type="protein sequence ID" value="MPN41185.1"/>
    <property type="molecule type" value="Genomic_DNA"/>
</dbReference>
<evidence type="ECO:0000313" key="1">
    <source>
        <dbReference type="EMBL" id="MPN41185.1"/>
    </source>
</evidence>
<proteinExistence type="predicted"/>
<dbReference type="AlphaFoldDB" id="A0A645HQ53"/>
<organism evidence="1">
    <name type="scientific">bioreactor metagenome</name>
    <dbReference type="NCBI Taxonomy" id="1076179"/>
    <lineage>
        <taxon>unclassified sequences</taxon>
        <taxon>metagenomes</taxon>
        <taxon>ecological metagenomes</taxon>
    </lineage>
</organism>
<reference evidence="1" key="1">
    <citation type="submission" date="2019-08" db="EMBL/GenBank/DDBJ databases">
        <authorList>
            <person name="Kucharzyk K."/>
            <person name="Murdoch R.W."/>
            <person name="Higgins S."/>
            <person name="Loffler F."/>
        </authorList>
    </citation>
    <scope>NUCLEOTIDE SEQUENCE</scope>
</reference>
<name>A0A645HQ53_9ZZZZ</name>
<sequence length="126" mass="14570">MPDRVLIAEPAIQIRADRDSALIALPDRFPEEVEAFRKGRMPDADLGVVIAEPLIAFRVEADQIDAHASDVFRELIRVVVVSDIRTGLHRVIVEKQNIFRLVHFSLFIFPRSIYSWRQSFHFLFRG</sequence>
<accession>A0A645HQ53</accession>